<dbReference type="GO" id="GO:0005685">
    <property type="term" value="C:U1 snRNP"/>
    <property type="evidence" value="ECO:0007669"/>
    <property type="project" value="TreeGrafter"/>
</dbReference>
<evidence type="ECO:0000256" key="2">
    <source>
        <dbReference type="ARBA" id="ARBA00022664"/>
    </source>
</evidence>
<dbReference type="SUPFAM" id="SSF48452">
    <property type="entry name" value="TPR-like"/>
    <property type="match status" value="1"/>
</dbReference>
<accession>W6MY51</accession>
<comment type="subcellular location">
    <subcellularLocation>
        <location evidence="1">Nucleus</location>
    </subcellularLocation>
</comment>
<evidence type="ECO:0000256" key="3">
    <source>
        <dbReference type="ARBA" id="ARBA00022737"/>
    </source>
</evidence>
<evidence type="ECO:0000256" key="5">
    <source>
        <dbReference type="ARBA" id="ARBA00023242"/>
    </source>
</evidence>
<dbReference type="STRING" id="1382522.W6MY51"/>
<evidence type="ECO:0000256" key="4">
    <source>
        <dbReference type="ARBA" id="ARBA00023187"/>
    </source>
</evidence>
<dbReference type="Proteomes" id="UP000019384">
    <property type="component" value="Unassembled WGS sequence"/>
</dbReference>
<dbReference type="InterPro" id="IPR003107">
    <property type="entry name" value="HAT"/>
</dbReference>
<evidence type="ECO:0008006" key="9">
    <source>
        <dbReference type="Google" id="ProtNLM"/>
    </source>
</evidence>
<dbReference type="GO" id="GO:0000395">
    <property type="term" value="P:mRNA 5'-splice site recognition"/>
    <property type="evidence" value="ECO:0007669"/>
    <property type="project" value="TreeGrafter"/>
</dbReference>
<evidence type="ECO:0000256" key="1">
    <source>
        <dbReference type="ARBA" id="ARBA00004123"/>
    </source>
</evidence>
<protein>
    <recommendedName>
        <fullName evidence="9">Suppressor of forked domain-containing protein</fullName>
    </recommendedName>
</protein>
<dbReference type="Gene3D" id="1.25.40.10">
    <property type="entry name" value="Tetratricopeptide repeat domain"/>
    <property type="match status" value="2"/>
</dbReference>
<proteinExistence type="inferred from homology"/>
<dbReference type="GO" id="GO:0000243">
    <property type="term" value="C:commitment complex"/>
    <property type="evidence" value="ECO:0007669"/>
    <property type="project" value="TreeGrafter"/>
</dbReference>
<reference evidence="7" key="1">
    <citation type="submission" date="2013-12" db="EMBL/GenBank/DDBJ databases">
        <authorList>
            <person name="Genoscope - CEA"/>
        </authorList>
    </citation>
    <scope>NUCLEOTIDE SEQUENCE</scope>
    <source>
        <strain evidence="7">CBS 1993</strain>
    </source>
</reference>
<evidence type="ECO:0000256" key="6">
    <source>
        <dbReference type="ARBA" id="ARBA00038019"/>
    </source>
</evidence>
<comment type="similarity">
    <text evidence="6">Belongs to the PRP39 family.</text>
</comment>
<dbReference type="Pfam" id="PF23240">
    <property type="entry name" value="HAT_PRP39_N"/>
    <property type="match status" value="1"/>
</dbReference>
<keyword evidence="5" id="KW-0539">Nucleus</keyword>
<dbReference type="OrthoDB" id="10265668at2759"/>
<dbReference type="RefSeq" id="XP_022462004.1">
    <property type="nucleotide sequence ID" value="XM_022605007.1"/>
</dbReference>
<sequence>MSFGGEIADSAIFQDYPLWKPSLERVSEDVNEVDAWDQLVRILESVVFGYSNDGTKPKPPPELLKSVTLVFDSFLGRFPLFFAFWKNYVAVSYQLEGLSAAIKVFDKALSLAPYSLDIWSDYLSVIVANKALPVEAIRAAFEEACSSVGRQYLSHPVWDAYLEWEASESGESSSECLAIILRLLELPLHQYAKYFTRFYELKPYFAITDLIPADRLATLTATPIDALDVDTSAQIIDDYFNALFESTQKGTNERWAYESAIKEFDFSLNEVPAAELAAWEAYLDYEELNGITDQIRCVYERALVPTASSEVIWKRYLRWLLKTSTDHEDLEAVFKRCHIFVPEDKPEVRFMFARYHEKLGALDAAKAVYLSLLGKGVGVAKYLGFLERTKEEKVFRDGCDALINSLYPEQPKKKAKTNSNGARLAKDADFVELQNTLTEQTSAMAVVYVARYRRERENSRDCRNFFTAHYKLPALRSCTAFWTLFFDFEASQRNTANMYNILEYVCAQGQIPITTINEMIRRYLQIVSRCVGVSVLASSRLDLVKLLLETDSEAPTHARHFLKQRLSQQGDEPVEKRLAAENGHPGIVVEKRPRLVNPVDPLNVFEVQSLPNFKHAEKATAPIVYPDVESV</sequence>
<dbReference type="PANTHER" id="PTHR17204:SF5">
    <property type="entry name" value="PRE-MRNA-PROCESSING FACTOR 39"/>
    <property type="match status" value="1"/>
</dbReference>
<dbReference type="Pfam" id="PF23241">
    <property type="entry name" value="HAT_PRP39_C"/>
    <property type="match status" value="1"/>
</dbReference>
<dbReference type="PANTHER" id="PTHR17204">
    <property type="entry name" value="PRE-MRNA PROCESSING PROTEIN PRP39-RELATED"/>
    <property type="match status" value="1"/>
</dbReference>
<keyword evidence="4" id="KW-0508">mRNA splicing</keyword>
<dbReference type="GeneID" id="34523392"/>
<gene>
    <name evidence="7" type="ORF">KUCA_T00006020001</name>
</gene>
<organism evidence="7 8">
    <name type="scientific">Kuraishia capsulata CBS 1993</name>
    <dbReference type="NCBI Taxonomy" id="1382522"/>
    <lineage>
        <taxon>Eukaryota</taxon>
        <taxon>Fungi</taxon>
        <taxon>Dikarya</taxon>
        <taxon>Ascomycota</taxon>
        <taxon>Saccharomycotina</taxon>
        <taxon>Pichiomycetes</taxon>
        <taxon>Pichiales</taxon>
        <taxon>Pichiaceae</taxon>
        <taxon>Kuraishia</taxon>
    </lineage>
</organism>
<evidence type="ECO:0000313" key="7">
    <source>
        <dbReference type="EMBL" id="CDK30025.1"/>
    </source>
</evidence>
<dbReference type="HOGENOM" id="CLU_007434_3_1_1"/>
<dbReference type="GO" id="GO:0030627">
    <property type="term" value="F:pre-mRNA 5'-splice site binding"/>
    <property type="evidence" value="ECO:0007669"/>
    <property type="project" value="TreeGrafter"/>
</dbReference>
<dbReference type="AlphaFoldDB" id="W6MY51"/>
<dbReference type="EMBL" id="HG793131">
    <property type="protein sequence ID" value="CDK30025.1"/>
    <property type="molecule type" value="Genomic_DNA"/>
</dbReference>
<keyword evidence="8" id="KW-1185">Reference proteome</keyword>
<dbReference type="InterPro" id="IPR059164">
    <property type="entry name" value="HAT_PRP39_C"/>
</dbReference>
<reference evidence="7" key="2">
    <citation type="submission" date="2014-02" db="EMBL/GenBank/DDBJ databases">
        <title>Complete DNA sequence of /Kuraishia capsulata/ illustrates novel genomic features among budding yeasts (/Saccharomycotina/).</title>
        <authorList>
            <person name="Morales L."/>
            <person name="Noel B."/>
            <person name="Porcel B."/>
            <person name="Marcet-Houben M."/>
            <person name="Hullo M-F."/>
            <person name="Sacerdot C."/>
            <person name="Tekaia F."/>
            <person name="Leh-Louis V."/>
            <person name="Despons L."/>
            <person name="Khanna V."/>
            <person name="Aury J-M."/>
            <person name="Barbe V."/>
            <person name="Couloux A."/>
            <person name="Labadie K."/>
            <person name="Pelletier E."/>
            <person name="Souciet J-L."/>
            <person name="Boekhout T."/>
            <person name="Gabaldon T."/>
            <person name="Wincker P."/>
            <person name="Dujon B."/>
        </authorList>
    </citation>
    <scope>NUCLEOTIDE SEQUENCE</scope>
    <source>
        <strain evidence="7">CBS 1993</strain>
    </source>
</reference>
<dbReference type="GO" id="GO:0071004">
    <property type="term" value="C:U2-type prespliceosome"/>
    <property type="evidence" value="ECO:0007669"/>
    <property type="project" value="TreeGrafter"/>
</dbReference>
<keyword evidence="2" id="KW-0507">mRNA processing</keyword>
<dbReference type="SMART" id="SM00386">
    <property type="entry name" value="HAT"/>
    <property type="match status" value="4"/>
</dbReference>
<name>W6MY51_9ASCO</name>
<dbReference type="InterPro" id="IPR011990">
    <property type="entry name" value="TPR-like_helical_dom_sf"/>
</dbReference>
<keyword evidence="3" id="KW-0677">Repeat</keyword>
<evidence type="ECO:0000313" key="8">
    <source>
        <dbReference type="Proteomes" id="UP000019384"/>
    </source>
</evidence>